<evidence type="ECO:0000256" key="3">
    <source>
        <dbReference type="ARBA" id="ARBA00022552"/>
    </source>
</evidence>
<dbReference type="SMART" id="SM00320">
    <property type="entry name" value="WD40"/>
    <property type="match status" value="5"/>
</dbReference>
<dbReference type="PANTHER" id="PTHR44215:SF1">
    <property type="entry name" value="WD REPEAT-CONTAINING PROTEIN 75"/>
    <property type="match status" value="1"/>
</dbReference>
<dbReference type="PANTHER" id="PTHR44215">
    <property type="entry name" value="WD REPEAT-CONTAINING PROTEIN 75"/>
    <property type="match status" value="1"/>
</dbReference>
<dbReference type="Pfam" id="PF23769">
    <property type="entry name" value="Beta-prop_WDR75_2nd"/>
    <property type="match status" value="1"/>
</dbReference>
<evidence type="ECO:0000259" key="10">
    <source>
        <dbReference type="Pfam" id="PF23769"/>
    </source>
</evidence>
<dbReference type="GO" id="GO:0045943">
    <property type="term" value="P:positive regulation of transcription by RNA polymerase I"/>
    <property type="evidence" value="ECO:0007669"/>
    <property type="project" value="InterPro"/>
</dbReference>
<dbReference type="Gene3D" id="2.130.10.10">
    <property type="entry name" value="YVTN repeat-like/Quinoprotein amine dehydrogenase"/>
    <property type="match status" value="3"/>
</dbReference>
<keyword evidence="6" id="KW-0804">Transcription</keyword>
<dbReference type="GO" id="GO:2000234">
    <property type="term" value="P:positive regulation of rRNA processing"/>
    <property type="evidence" value="ECO:0007669"/>
    <property type="project" value="TreeGrafter"/>
</dbReference>
<reference evidence="11" key="1">
    <citation type="journal article" date="2011" name="PLoS ONE">
        <title>A deep insight into the sialotranscriptome of the gulf coast tick, Amblyomma maculatum.</title>
        <authorList>
            <person name="Karim S."/>
            <person name="Singh P."/>
            <person name="Ribeiro J.M."/>
        </authorList>
    </citation>
    <scope>NUCLEOTIDE SEQUENCE</scope>
    <source>
        <tissue evidence="11">Salivary gland</tissue>
    </source>
</reference>
<feature type="domain" description="WD repeat-containing protein 75 second beta-propeller" evidence="10">
    <location>
        <begin position="363"/>
        <end position="667"/>
    </location>
</feature>
<dbReference type="InterPro" id="IPR057644">
    <property type="entry name" value="Beta-prop_WDR75_2nd"/>
</dbReference>
<dbReference type="AlphaFoldDB" id="G3MND5"/>
<comment type="subcellular location">
    <subcellularLocation>
        <location evidence="1">Nucleus</location>
        <location evidence="1">Nucleolus</location>
    </subcellularLocation>
</comment>
<evidence type="ECO:0000313" key="11">
    <source>
        <dbReference type="EMBL" id="AEO35003.1"/>
    </source>
</evidence>
<dbReference type="InterPro" id="IPR036322">
    <property type="entry name" value="WD40_repeat_dom_sf"/>
</dbReference>
<dbReference type="GO" id="GO:0003723">
    <property type="term" value="F:RNA binding"/>
    <property type="evidence" value="ECO:0007669"/>
    <property type="project" value="InterPro"/>
</dbReference>
<keyword evidence="3" id="KW-0698">rRNA processing</keyword>
<dbReference type="GO" id="GO:0006364">
    <property type="term" value="P:rRNA processing"/>
    <property type="evidence" value="ECO:0007669"/>
    <property type="project" value="UniProtKB-KW"/>
</dbReference>
<dbReference type="PROSITE" id="PS50082">
    <property type="entry name" value="WD_REPEATS_2"/>
    <property type="match status" value="1"/>
</dbReference>
<evidence type="ECO:0000256" key="4">
    <source>
        <dbReference type="ARBA" id="ARBA00022574"/>
    </source>
</evidence>
<accession>G3MND5</accession>
<keyword evidence="4 8" id="KW-0853">WD repeat</keyword>
<dbReference type="SUPFAM" id="SSF50978">
    <property type="entry name" value="WD40 repeat-like"/>
    <property type="match status" value="2"/>
</dbReference>
<sequence>MPRVPVCSGSVCCVWSHWKFAAMTFKNELSPRCKTGASLIKHKGTFSYDSKFFLIPSGTCVKVFSCASGERVSTFSKHNSEVVAVVRNPENFVQVLSCSDDGVVFKWDPSDGSVLKKYDVSTCGVKGDAVPKVAGFYAPPSYSSWFVLRWKADDGHRTLESVPPGGGEGQVLASKVSLTSISPVAFNSEGGFYAAIHKAKLFIGTPGLPSHPATRFHAMGHKKSVQFTCVACHPTEASLATGDSLGRITIWQGLKETSPVRSIHHWHTLPVRDLAYTISGSFLLSGGGECVLVKWSLPSGDRQFLPRMGLPINHVVTSPDATLLLTAHTDNCLQLVNSQLCVMRKVQGLALGKSSSSPVLLQYDPRTGALLLRGQPGHLQFYQPHEDKQLFCLDVVGQNYMTQEREGGIVNTEVIHIALAGDWLLTVEHWADNSLGPETRLKFWRFDHTLQNFVLDTSVYAPHNGFLNDLQLYEPRSMKNNSSSSNSSPLALTMGNDHKFRLWAPQDDVASSEHQPAYMTSWNCIGSGSFRGFVAGKGTISQDGSLLAVSFGRSATLWSEDCVLRAALAYPHCPTSITALSFGRGASSHLLTSCTETKLVVWDIISLSVLWELECTVTCLVRDVSSNVMAAFCNSSVLLFEPGNKDSVQTCNVPNECQPVRAAAFLPDISASPCGDALQRLCFLSKEQELYSWEMEAKQREPIATNQPVKLDSVVPATPFGALVAQESRSAVTTSAPEQSRLGVAGFREVHQLLDVASHTLPPMTSLYQNLLSAFLTTKELRKGVEVRSCSAAASDDDVSEHHSDSDADMDVDQESDKAAELPAPLEGLSDSVKLVKVKHFAWLTKKKTEH</sequence>
<dbReference type="GO" id="GO:0032040">
    <property type="term" value="C:small-subunit processome"/>
    <property type="evidence" value="ECO:0007669"/>
    <property type="project" value="InterPro"/>
</dbReference>
<keyword evidence="5" id="KW-0677">Repeat</keyword>
<dbReference type="InterPro" id="IPR015943">
    <property type="entry name" value="WD40/YVTN_repeat-like_dom_sf"/>
</dbReference>
<evidence type="ECO:0000256" key="2">
    <source>
        <dbReference type="ARBA" id="ARBA00022517"/>
    </source>
</evidence>
<keyword evidence="7" id="KW-0539">Nucleus</keyword>
<keyword evidence="2" id="KW-0690">Ribosome biogenesis</keyword>
<evidence type="ECO:0000256" key="5">
    <source>
        <dbReference type="ARBA" id="ARBA00022737"/>
    </source>
</evidence>
<proteinExistence type="evidence at transcript level"/>
<evidence type="ECO:0000256" key="9">
    <source>
        <dbReference type="SAM" id="MobiDB-lite"/>
    </source>
</evidence>
<evidence type="ECO:0000256" key="8">
    <source>
        <dbReference type="PROSITE-ProRule" id="PRU00221"/>
    </source>
</evidence>
<evidence type="ECO:0000256" key="1">
    <source>
        <dbReference type="ARBA" id="ARBA00004604"/>
    </source>
</evidence>
<dbReference type="EMBL" id="JO843386">
    <property type="protein sequence ID" value="AEO35003.1"/>
    <property type="molecule type" value="mRNA"/>
</dbReference>
<dbReference type="Pfam" id="PF23869">
    <property type="entry name" value="Beta-prop_WDR75_1st"/>
    <property type="match status" value="2"/>
</dbReference>
<name>G3MND5_AMBMU</name>
<evidence type="ECO:0000256" key="6">
    <source>
        <dbReference type="ARBA" id="ARBA00023163"/>
    </source>
</evidence>
<feature type="repeat" description="WD" evidence="8">
    <location>
        <begin position="75"/>
        <end position="117"/>
    </location>
</feature>
<organism evidence="11">
    <name type="scientific">Amblyomma maculatum</name>
    <name type="common">Gulf Coast tick</name>
    <dbReference type="NCBI Taxonomy" id="34609"/>
    <lineage>
        <taxon>Eukaryota</taxon>
        <taxon>Metazoa</taxon>
        <taxon>Ecdysozoa</taxon>
        <taxon>Arthropoda</taxon>
        <taxon>Chelicerata</taxon>
        <taxon>Arachnida</taxon>
        <taxon>Acari</taxon>
        <taxon>Parasitiformes</taxon>
        <taxon>Ixodida</taxon>
        <taxon>Ixodoidea</taxon>
        <taxon>Ixodidae</taxon>
        <taxon>Amblyomminae</taxon>
        <taxon>Amblyomma</taxon>
    </lineage>
</organism>
<protein>
    <recommendedName>
        <fullName evidence="10">WD repeat-containing protein 75 second beta-propeller domain-containing protein</fullName>
    </recommendedName>
</protein>
<dbReference type="InterPro" id="IPR053826">
    <property type="entry name" value="WDR75"/>
</dbReference>
<feature type="region of interest" description="Disordered" evidence="9">
    <location>
        <begin position="790"/>
        <end position="825"/>
    </location>
</feature>
<dbReference type="InterPro" id="IPR001680">
    <property type="entry name" value="WD40_rpt"/>
</dbReference>
<evidence type="ECO:0000256" key="7">
    <source>
        <dbReference type="ARBA" id="ARBA00023242"/>
    </source>
</evidence>